<dbReference type="AlphaFoldDB" id="A0A6J1QZQ1"/>
<sequence length="179" mass="19566">MKRTESSVESTDLPSGSKNIGKQTENFNSLKDEVAKLEEQVRMLQLENNDLRKHVKSSKEPDHVVYGQKLLPRTPQATAIFKSPVGIVGKSGCGCKGNCSSRICGCVKNSNKCGLSCKCDDEICQNQEYYHSNATAIKRPVEKSGCGCKGDCSSRMCGCVKKNNRCGPSCKCDEEICEN</sequence>
<dbReference type="OrthoDB" id="3176171at2759"/>
<dbReference type="RefSeq" id="XP_024887833.1">
    <property type="nucleotide sequence ID" value="XM_025032065.1"/>
</dbReference>
<dbReference type="InterPro" id="IPR005172">
    <property type="entry name" value="CRC"/>
</dbReference>
<dbReference type="Proteomes" id="UP000504618">
    <property type="component" value="Unplaced"/>
</dbReference>
<evidence type="ECO:0000259" key="2">
    <source>
        <dbReference type="PROSITE" id="PS51634"/>
    </source>
</evidence>
<dbReference type="RefSeq" id="XP_024887832.1">
    <property type="nucleotide sequence ID" value="XM_025032064.1"/>
</dbReference>
<proteinExistence type="predicted"/>
<dbReference type="PROSITE" id="PS51634">
    <property type="entry name" value="CRC"/>
    <property type="match status" value="1"/>
</dbReference>
<dbReference type="GeneID" id="112464826"/>
<evidence type="ECO:0000313" key="4">
    <source>
        <dbReference type="RefSeq" id="XP_024887832.1"/>
    </source>
</evidence>
<accession>A0A6J1QZQ1</accession>
<protein>
    <submittedName>
        <fullName evidence="4 5">Uncharacterized protein LOC112464826</fullName>
    </submittedName>
</protein>
<evidence type="ECO:0000313" key="5">
    <source>
        <dbReference type="RefSeq" id="XP_024887833.1"/>
    </source>
</evidence>
<evidence type="ECO:0000256" key="1">
    <source>
        <dbReference type="SAM" id="MobiDB-lite"/>
    </source>
</evidence>
<keyword evidence="3" id="KW-1185">Reference proteome</keyword>
<reference evidence="4 5" key="1">
    <citation type="submission" date="2025-04" db="UniProtKB">
        <authorList>
            <consortium name="RefSeq"/>
        </authorList>
    </citation>
    <scope>IDENTIFICATION</scope>
    <source>
        <tissue evidence="4 5">Whole body</tissue>
    </source>
</reference>
<name>A0A6J1QZQ1_9HYME</name>
<feature type="domain" description="CRC" evidence="2">
    <location>
        <begin position="89"/>
        <end position="179"/>
    </location>
</feature>
<feature type="compositionally biased region" description="Polar residues" evidence="1">
    <location>
        <begin position="7"/>
        <end position="26"/>
    </location>
</feature>
<gene>
    <name evidence="4 5" type="primary">LOC112464826</name>
</gene>
<feature type="region of interest" description="Disordered" evidence="1">
    <location>
        <begin position="1"/>
        <end position="26"/>
    </location>
</feature>
<evidence type="ECO:0000313" key="3">
    <source>
        <dbReference type="Proteomes" id="UP000504618"/>
    </source>
</evidence>
<organism evidence="3 4">
    <name type="scientific">Temnothorax curvispinosus</name>
    <dbReference type="NCBI Taxonomy" id="300111"/>
    <lineage>
        <taxon>Eukaryota</taxon>
        <taxon>Metazoa</taxon>
        <taxon>Ecdysozoa</taxon>
        <taxon>Arthropoda</taxon>
        <taxon>Hexapoda</taxon>
        <taxon>Insecta</taxon>
        <taxon>Pterygota</taxon>
        <taxon>Neoptera</taxon>
        <taxon>Endopterygota</taxon>
        <taxon>Hymenoptera</taxon>
        <taxon>Apocrita</taxon>
        <taxon>Aculeata</taxon>
        <taxon>Formicoidea</taxon>
        <taxon>Formicidae</taxon>
        <taxon>Myrmicinae</taxon>
        <taxon>Temnothorax</taxon>
    </lineage>
</organism>